<sequence>MSTFFPLPGTYVVAQIDVDATLSALHDPVANAEGRKIRTTQCILYLRSIRRLPFPDHTTFKYMAYVVGPGLRPAVPEWCLTSDMCTPIYPNTSHPSGTREAVRPEPSFPFSNCYHWHGRDVQVEVRVMNDGQSYAKDERISLSAEEHYHMDDHRIEDMRRCASGLEAKASDASAPLPSPASGAAADFDESAAISPAPPTSHAGADDNAPAQTASVEHLDDGPAHASCEHVHEGRPDDRSYVSSGEEWSQSSLSYRGDGLDDAASYLSEDAASSLDGLYATDVFGLDFDPHEAMIPIVRVWPNLAAQLKEEDIPDPVDFLNQYEEVTRCGLALLPREGVWCMLMVDVSSRLVRDQLVRASVRKATPTTTESADGLVQPKGKSYYWHTFVPEDSYCLLA</sequence>
<evidence type="ECO:0000256" key="1">
    <source>
        <dbReference type="SAM" id="MobiDB-lite"/>
    </source>
</evidence>
<proteinExistence type="predicted"/>
<comment type="caution">
    <text evidence="2">The sequence shown here is derived from an EMBL/GenBank/DDBJ whole genome shotgun (WGS) entry which is preliminary data.</text>
</comment>
<evidence type="ECO:0000313" key="2">
    <source>
        <dbReference type="EMBL" id="KAJ8462579.1"/>
    </source>
</evidence>
<dbReference type="EMBL" id="JAPEVG010000455">
    <property type="protein sequence ID" value="KAJ8462579.1"/>
    <property type="molecule type" value="Genomic_DNA"/>
</dbReference>
<reference evidence="2" key="1">
    <citation type="submission" date="2022-11" db="EMBL/GenBank/DDBJ databases">
        <title>Genome Sequence of Cubamyces cubensis.</title>
        <authorList>
            <person name="Buettner E."/>
        </authorList>
    </citation>
    <scope>NUCLEOTIDE SEQUENCE</scope>
    <source>
        <strain evidence="2">MPL-01</strain>
    </source>
</reference>
<evidence type="ECO:0000313" key="3">
    <source>
        <dbReference type="Proteomes" id="UP001215151"/>
    </source>
</evidence>
<feature type="region of interest" description="Disordered" evidence="1">
    <location>
        <begin position="191"/>
        <end position="245"/>
    </location>
</feature>
<name>A0AAD7TJB7_9APHY</name>
<dbReference type="AlphaFoldDB" id="A0AAD7TJB7"/>
<organism evidence="2 3">
    <name type="scientific">Trametes cubensis</name>
    <dbReference type="NCBI Taxonomy" id="1111947"/>
    <lineage>
        <taxon>Eukaryota</taxon>
        <taxon>Fungi</taxon>
        <taxon>Dikarya</taxon>
        <taxon>Basidiomycota</taxon>
        <taxon>Agaricomycotina</taxon>
        <taxon>Agaricomycetes</taxon>
        <taxon>Polyporales</taxon>
        <taxon>Polyporaceae</taxon>
        <taxon>Trametes</taxon>
    </lineage>
</organism>
<feature type="compositionally biased region" description="Basic and acidic residues" evidence="1">
    <location>
        <begin position="216"/>
        <end position="239"/>
    </location>
</feature>
<dbReference type="Proteomes" id="UP001215151">
    <property type="component" value="Unassembled WGS sequence"/>
</dbReference>
<keyword evidence="3" id="KW-1185">Reference proteome</keyword>
<protein>
    <submittedName>
        <fullName evidence="2">Uncharacterized protein</fullName>
    </submittedName>
</protein>
<accession>A0AAD7TJB7</accession>
<gene>
    <name evidence="2" type="ORF">ONZ51_g10812</name>
</gene>